<dbReference type="GeneID" id="55599943"/>
<dbReference type="RefSeq" id="YP_009839323.1">
    <property type="nucleotide sequence ID" value="NC_048720.1"/>
</dbReference>
<dbReference type="Proteomes" id="UP000258408">
    <property type="component" value="Segment"/>
</dbReference>
<protein>
    <submittedName>
        <fullName evidence="2">Uncharacterized protein</fullName>
    </submittedName>
</protein>
<gene>
    <name evidence="2" type="primary">153</name>
    <name evidence="2" type="ORF">SEA_BLUEEYEDBEAUTY_153</name>
</gene>
<accession>A0A345L1W9</accession>
<evidence type="ECO:0000313" key="2">
    <source>
        <dbReference type="EMBL" id="AXH49271.1"/>
    </source>
</evidence>
<reference evidence="2 3" key="1">
    <citation type="submission" date="2018-06" db="EMBL/GenBank/DDBJ databases">
        <authorList>
            <person name="Luttrell C.E."/>
            <person name="Myers K.N."/>
            <person name="Simpson A.N."/>
            <person name="Sulollari A."/>
            <person name="Suri N."/>
            <person name="Nayek S."/>
            <person name="Bhuiyan S."/>
            <person name="Smith B.R."/>
            <person name="Hughes L.E."/>
            <person name="Garlena R.A."/>
            <person name="Russell D.A."/>
            <person name="Pope W.H."/>
            <person name="Jacobs-Sera D."/>
            <person name="Hatfull G.F."/>
        </authorList>
    </citation>
    <scope>NUCLEOTIDE SEQUENCE [LARGE SCALE GENOMIC DNA]</scope>
</reference>
<feature type="region of interest" description="Disordered" evidence="1">
    <location>
        <begin position="1"/>
        <end position="35"/>
    </location>
</feature>
<evidence type="ECO:0000313" key="3">
    <source>
        <dbReference type="Proteomes" id="UP000258408"/>
    </source>
</evidence>
<organism evidence="2 3">
    <name type="scientific">Streptomyces phage Blueeyedbeauty</name>
    <dbReference type="NCBI Taxonomy" id="2250336"/>
    <lineage>
        <taxon>Viruses</taxon>
        <taxon>Duplodnaviria</taxon>
        <taxon>Heunggongvirae</taxon>
        <taxon>Uroviricota</taxon>
        <taxon>Caudoviricetes</taxon>
        <taxon>Stanwilliamsviridae</taxon>
        <taxon>Loccivirinae</taxon>
        <taxon>Annadreamyvirus</taxon>
        <taxon>Annadreamyvirus blueeyedbeauty</taxon>
    </lineage>
</organism>
<name>A0A345L1W9_9CAUD</name>
<dbReference type="EMBL" id="MH536814">
    <property type="protein sequence ID" value="AXH49271.1"/>
    <property type="molecule type" value="Genomic_DNA"/>
</dbReference>
<sequence length="52" mass="5663">MANESGIPKPAKYAVKCDKSPSGKHTPTTRETKVDGKHIKYKVCTNCNGTLK</sequence>
<keyword evidence="3" id="KW-1185">Reference proteome</keyword>
<dbReference type="KEGG" id="vg:55599943"/>
<proteinExistence type="predicted"/>
<evidence type="ECO:0000256" key="1">
    <source>
        <dbReference type="SAM" id="MobiDB-lite"/>
    </source>
</evidence>